<protein>
    <submittedName>
        <fullName evidence="1">Baseplate protein</fullName>
    </submittedName>
</protein>
<proteinExistence type="predicted"/>
<name>A0AA48MAY1_9BACL</name>
<dbReference type="RefSeq" id="WP_304414627.1">
    <property type="nucleotide sequence ID" value="NZ_OY569118.1"/>
</dbReference>
<accession>A0AA48MAY1</accession>
<gene>
    <name evidence="1" type="ORF">BSPP4475_16225</name>
</gene>
<reference evidence="1" key="1">
    <citation type="submission" date="2023-07" db="EMBL/GenBank/DDBJ databases">
        <authorList>
            <person name="Ivanov I."/>
            <person name="Teneva D."/>
            <person name="Stoikov I."/>
        </authorList>
    </citation>
    <scope>NUCLEOTIDE SEQUENCE</scope>
    <source>
        <strain evidence="1">4475</strain>
    </source>
</reference>
<organism evidence="1 2">
    <name type="scientific">Brevibacillus aydinogluensis</name>
    <dbReference type="NCBI Taxonomy" id="927786"/>
    <lineage>
        <taxon>Bacteria</taxon>
        <taxon>Bacillati</taxon>
        <taxon>Bacillota</taxon>
        <taxon>Bacilli</taxon>
        <taxon>Bacillales</taxon>
        <taxon>Paenibacillaceae</taxon>
        <taxon>Brevibacillus</taxon>
    </lineage>
</organism>
<dbReference type="SUPFAM" id="SSF160719">
    <property type="entry name" value="gpW/gp25-like"/>
    <property type="match status" value="1"/>
</dbReference>
<evidence type="ECO:0000313" key="2">
    <source>
        <dbReference type="Proteomes" id="UP001189619"/>
    </source>
</evidence>
<evidence type="ECO:0000313" key="1">
    <source>
        <dbReference type="EMBL" id="CAJ1003871.1"/>
    </source>
</evidence>
<dbReference type="Gene3D" id="3.10.450.40">
    <property type="match status" value="1"/>
</dbReference>
<dbReference type="KEGG" id="bayd:BSPP4475_16225"/>
<keyword evidence="2" id="KW-1185">Reference proteome</keyword>
<sequence>MEYEVTTKSKGIDFGATGVKEILQNVWMILSSPQFSCPLDRAFAWSAEDVDMPIPVAQARMTARLIDAIRRYEPRVEVVGVTYQPDHLGGRLNPVVKVRIADGTV</sequence>
<dbReference type="Proteomes" id="UP001189619">
    <property type="component" value="Chromosome"/>
</dbReference>
<dbReference type="AlphaFoldDB" id="A0AA48MAY1"/>
<dbReference type="EMBL" id="OY569118">
    <property type="protein sequence ID" value="CAJ1003871.1"/>
    <property type="molecule type" value="Genomic_DNA"/>
</dbReference>